<dbReference type="AlphaFoldDB" id="A0A7I7ZN45"/>
<reference evidence="1 2" key="1">
    <citation type="submission" date="2018-01" db="EMBL/GenBank/DDBJ databases">
        <title>Comparative genomics of Mycobacterium mucogenicum and Mycobacterium neoaurum clade members emphasizing tRNA and non-coding RNA.</title>
        <authorList>
            <person name="Behra P.R.K."/>
            <person name="Pettersson B.M.F."/>
            <person name="Das S."/>
            <person name="Dasgupta S."/>
            <person name="Kirsebom L.A."/>
        </authorList>
    </citation>
    <scope>NUCLEOTIDE SEQUENCE [LARGE SCALE GENOMIC DNA]</scope>
    <source>
        <strain evidence="1 2">DSM 45104</strain>
    </source>
</reference>
<dbReference type="Proteomes" id="UP000309984">
    <property type="component" value="Unassembled WGS sequence"/>
</dbReference>
<sequence length="63" mass="6277">MPSKIKLGGAQMKTGIESLRAAIGQIDTTAVAEPAFRLVVTGTGPILTADDGTVTSPLGALAP</sequence>
<comment type="caution">
    <text evidence="1">The sequence shown here is derived from an EMBL/GenBank/DDBJ whole genome shotgun (WGS) entry which is preliminary data.</text>
</comment>
<protein>
    <submittedName>
        <fullName evidence="1">Uncharacterized protein</fullName>
    </submittedName>
</protein>
<name>A0A7I7ZN45_9MYCO</name>
<accession>A0A7I7ZN45</accession>
<proteinExistence type="predicted"/>
<evidence type="ECO:0000313" key="2">
    <source>
        <dbReference type="Proteomes" id="UP000309984"/>
    </source>
</evidence>
<keyword evidence="2" id="KW-1185">Reference proteome</keyword>
<gene>
    <name evidence="1" type="ORF">C1S79_06020</name>
</gene>
<dbReference type="EMBL" id="POTM01000019">
    <property type="protein sequence ID" value="TLH72364.1"/>
    <property type="molecule type" value="Genomic_DNA"/>
</dbReference>
<organism evidence="1 2">
    <name type="scientific">Mycolicibacterium phocaicum</name>
    <dbReference type="NCBI Taxonomy" id="319706"/>
    <lineage>
        <taxon>Bacteria</taxon>
        <taxon>Bacillati</taxon>
        <taxon>Actinomycetota</taxon>
        <taxon>Actinomycetes</taxon>
        <taxon>Mycobacteriales</taxon>
        <taxon>Mycobacteriaceae</taxon>
        <taxon>Mycolicibacterium</taxon>
    </lineage>
</organism>
<evidence type="ECO:0000313" key="1">
    <source>
        <dbReference type="EMBL" id="TLH72364.1"/>
    </source>
</evidence>